<protein>
    <submittedName>
        <fullName evidence="3">Uncharacterized protein</fullName>
    </submittedName>
</protein>
<dbReference type="RefSeq" id="WP_014847082.1">
    <property type="nucleotide sequence ID" value="NZ_CAURRE010000017.1"/>
</dbReference>
<feature type="region of interest" description="Disordered" evidence="1">
    <location>
        <begin position="1"/>
        <end position="21"/>
    </location>
</feature>
<name>A0A3N4D218_9ACTN</name>
<reference evidence="3 4" key="1">
    <citation type="submission" date="2018-12" db="EMBL/GenBank/DDBJ databases">
        <authorList>
            <consortium name="Pathogen Informatics"/>
        </authorList>
    </citation>
    <scope>NUCLEOTIDE SEQUENCE [LARGE SCALE GENOMIC DNA]</scope>
    <source>
        <strain evidence="3 4">NCTC12967</strain>
    </source>
</reference>
<sequence length="68" mass="7757">MSYQWHPTAGTHDMDDLRSQDLLPEFGSQPEAEDWLGLYWSDLLEAGVTEVALWDDGRQVQPSMFLSS</sequence>
<evidence type="ECO:0000256" key="1">
    <source>
        <dbReference type="SAM" id="MobiDB-lite"/>
    </source>
</evidence>
<proteinExistence type="predicted"/>
<organism evidence="3 4">
    <name type="scientific">Arachnia propionica</name>
    <dbReference type="NCBI Taxonomy" id="1750"/>
    <lineage>
        <taxon>Bacteria</taxon>
        <taxon>Bacillati</taxon>
        <taxon>Actinomycetota</taxon>
        <taxon>Actinomycetes</taxon>
        <taxon>Propionibacteriales</taxon>
        <taxon>Propionibacteriaceae</taxon>
        <taxon>Arachnia</taxon>
    </lineage>
</organism>
<evidence type="ECO:0000313" key="2">
    <source>
        <dbReference type="EMBL" id="QUC12132.1"/>
    </source>
</evidence>
<evidence type="ECO:0000313" key="4">
    <source>
        <dbReference type="Proteomes" id="UP000273044"/>
    </source>
</evidence>
<accession>A0A3N4D218</accession>
<dbReference type="OrthoDB" id="3214648at2"/>
<keyword evidence="4" id="KW-1185">Reference proteome</keyword>
<gene>
    <name evidence="2" type="ORF">J5A53_05435</name>
    <name evidence="3" type="ORF">NCTC12967_02034</name>
</gene>
<evidence type="ECO:0000313" key="3">
    <source>
        <dbReference type="EMBL" id="VEH70728.1"/>
    </source>
</evidence>
<dbReference type="EMBL" id="CP072385">
    <property type="protein sequence ID" value="QUC12132.1"/>
    <property type="molecule type" value="Genomic_DNA"/>
</dbReference>
<dbReference type="Proteomes" id="UP000273044">
    <property type="component" value="Chromosome"/>
</dbReference>
<dbReference type="Proteomes" id="UP000677180">
    <property type="component" value="Chromosome"/>
</dbReference>
<dbReference type="GeneID" id="64407486"/>
<dbReference type="AlphaFoldDB" id="A0A3N4D218"/>
<reference evidence="2" key="2">
    <citation type="submission" date="2021-03" db="EMBL/GenBank/DDBJ databases">
        <title>Human Oral Microbial Genomes.</title>
        <authorList>
            <person name="Johnston C.D."/>
            <person name="Chen T."/>
            <person name="Dewhirst F.E."/>
        </authorList>
    </citation>
    <scope>NUCLEOTIDE SEQUENCE</scope>
    <source>
        <strain evidence="2">F0714</strain>
    </source>
</reference>
<dbReference type="EMBL" id="LR134406">
    <property type="protein sequence ID" value="VEH70728.1"/>
    <property type="molecule type" value="Genomic_DNA"/>
</dbReference>